<dbReference type="RefSeq" id="XP_062714808.1">
    <property type="nucleotide sequence ID" value="XM_062858824.1"/>
</dbReference>
<feature type="signal peptide" evidence="1">
    <location>
        <begin position="1"/>
        <end position="21"/>
    </location>
</feature>
<accession>A0ABM1ZVK6</accession>
<feature type="chain" id="PRO_5045625078" evidence="1">
    <location>
        <begin position="22"/>
        <end position="367"/>
    </location>
</feature>
<dbReference type="GeneID" id="109406245"/>
<proteinExistence type="predicted"/>
<evidence type="ECO:0000256" key="1">
    <source>
        <dbReference type="SAM" id="SignalP"/>
    </source>
</evidence>
<protein>
    <submittedName>
        <fullName evidence="2">Uncharacterized protein</fullName>
    </submittedName>
</protein>
<keyword evidence="3" id="KW-1185">Reference proteome</keyword>
<dbReference type="EnsemblMetazoa" id="AALFPA23_022071.R32680">
    <property type="protein sequence ID" value="AALFPA23_022071.P32680"/>
    <property type="gene ID" value="AALFPA23_022071"/>
</dbReference>
<evidence type="ECO:0000313" key="3">
    <source>
        <dbReference type="Proteomes" id="UP000069940"/>
    </source>
</evidence>
<reference evidence="3" key="1">
    <citation type="journal article" date="2015" name="Proc. Natl. Acad. Sci. U.S.A.">
        <title>Genome sequence of the Asian Tiger mosquito, Aedes albopictus, reveals insights into its biology, genetics, and evolution.</title>
        <authorList>
            <person name="Chen X.G."/>
            <person name="Jiang X."/>
            <person name="Gu J."/>
            <person name="Xu M."/>
            <person name="Wu Y."/>
            <person name="Deng Y."/>
            <person name="Zhang C."/>
            <person name="Bonizzoni M."/>
            <person name="Dermauw W."/>
            <person name="Vontas J."/>
            <person name="Armbruster P."/>
            <person name="Huang X."/>
            <person name="Yang Y."/>
            <person name="Zhang H."/>
            <person name="He W."/>
            <person name="Peng H."/>
            <person name="Liu Y."/>
            <person name="Wu K."/>
            <person name="Chen J."/>
            <person name="Lirakis M."/>
            <person name="Topalis P."/>
            <person name="Van Leeuwen T."/>
            <person name="Hall A.B."/>
            <person name="Jiang X."/>
            <person name="Thorpe C."/>
            <person name="Mueller R.L."/>
            <person name="Sun C."/>
            <person name="Waterhouse R.M."/>
            <person name="Yan G."/>
            <person name="Tu Z.J."/>
            <person name="Fang X."/>
            <person name="James A.A."/>
        </authorList>
    </citation>
    <scope>NUCLEOTIDE SEQUENCE [LARGE SCALE GENOMIC DNA]</scope>
    <source>
        <strain evidence="3">Foshan</strain>
    </source>
</reference>
<evidence type="ECO:0000313" key="2">
    <source>
        <dbReference type="EnsemblMetazoa" id="AALFPA23_022071.P32680"/>
    </source>
</evidence>
<name>A0ABM1ZVK6_AEDAL</name>
<keyword evidence="1" id="KW-0732">Signal</keyword>
<sequence>MNSTRIGVLVVFMLNIYFNHAESTSGLEISKNTRDKRDYYYSENVGNYYSNFNEPDNAITTVLPLMDTDGTSKVANDVPTDNEGDDGDDELVSHSIDDGIHYFRDSLNNRIRPFSSPIIEERPNHDWSEDDDTDSHLDVRGKKFISFYPLRLYPKRAPSGFLGLRGKKYYYNGVKRVPSGFTVMRGKKSLYDMSSNINDNSNEYESTNDVNFDDLFQKERAFLNELYRIHRIYQENKNKPLNSAVQYAEKRAPSGFLGMRGKKAEASSTYSEKKRAPSGFLGLRGKRESIDDYMEGIKRSPLTSYFGTRGKKEPLMFGNDEFYNHLDAIDWPNNEQRLQINRTPPKRVPNGFLGVRGKKWTDALYDE</sequence>
<reference evidence="2" key="2">
    <citation type="submission" date="2025-05" db="UniProtKB">
        <authorList>
            <consortium name="EnsemblMetazoa"/>
        </authorList>
    </citation>
    <scope>IDENTIFICATION</scope>
    <source>
        <strain evidence="2">Foshan</strain>
    </source>
</reference>
<organism evidence="2 3">
    <name type="scientific">Aedes albopictus</name>
    <name type="common">Asian tiger mosquito</name>
    <name type="synonym">Stegomyia albopicta</name>
    <dbReference type="NCBI Taxonomy" id="7160"/>
    <lineage>
        <taxon>Eukaryota</taxon>
        <taxon>Metazoa</taxon>
        <taxon>Ecdysozoa</taxon>
        <taxon>Arthropoda</taxon>
        <taxon>Hexapoda</taxon>
        <taxon>Insecta</taxon>
        <taxon>Pterygota</taxon>
        <taxon>Neoptera</taxon>
        <taxon>Endopterygota</taxon>
        <taxon>Diptera</taxon>
        <taxon>Nematocera</taxon>
        <taxon>Culicoidea</taxon>
        <taxon>Culicidae</taxon>
        <taxon>Culicinae</taxon>
        <taxon>Aedini</taxon>
        <taxon>Aedes</taxon>
        <taxon>Stegomyia</taxon>
    </lineage>
</organism>
<dbReference type="Proteomes" id="UP000069940">
    <property type="component" value="Unassembled WGS sequence"/>
</dbReference>